<geneLocation type="plasmid" evidence="2">
    <name>pTROUS1</name>
</geneLocation>
<organism evidence="2">
    <name type="scientific">Pseudomonas aeruginosa</name>
    <dbReference type="NCBI Taxonomy" id="287"/>
    <lineage>
        <taxon>Bacteria</taxon>
        <taxon>Pseudomonadati</taxon>
        <taxon>Pseudomonadota</taxon>
        <taxon>Gammaproteobacteria</taxon>
        <taxon>Pseudomonadales</taxon>
        <taxon>Pseudomonadaceae</taxon>
        <taxon>Pseudomonas</taxon>
    </lineage>
</organism>
<feature type="transmembrane region" description="Helical" evidence="1">
    <location>
        <begin position="12"/>
        <end position="30"/>
    </location>
</feature>
<protein>
    <submittedName>
        <fullName evidence="2">Uncharacterized protein</fullName>
    </submittedName>
</protein>
<keyword evidence="2" id="KW-0614">Plasmid</keyword>
<accession>A0A3T0VFF7</accession>
<feature type="transmembrane region" description="Helical" evidence="1">
    <location>
        <begin position="81"/>
        <end position="99"/>
    </location>
</feature>
<keyword evidence="1" id="KW-0472">Membrane</keyword>
<name>A0A3T0VFF7_PSEAI</name>
<proteinExistence type="predicted"/>
<dbReference type="EMBL" id="MK047610">
    <property type="protein sequence ID" value="AZZ88734.1"/>
    <property type="molecule type" value="Genomic_DNA"/>
</dbReference>
<keyword evidence="1" id="KW-1133">Transmembrane helix</keyword>
<evidence type="ECO:0000256" key="1">
    <source>
        <dbReference type="SAM" id="Phobius"/>
    </source>
</evidence>
<sequence>MDNTVQTTQRKALYAWAWAIWIGFAAWLAYHGPMQETGFDWLLFAFVVVIPKGFRGALYASTAPQNRFSEGYSAKDKRLPLYWVLTLLLFAINLGRTITDLMS</sequence>
<feature type="transmembrane region" description="Helical" evidence="1">
    <location>
        <begin position="42"/>
        <end position="60"/>
    </location>
</feature>
<evidence type="ECO:0000313" key="2">
    <source>
        <dbReference type="EMBL" id="AZZ88734.1"/>
    </source>
</evidence>
<dbReference type="AlphaFoldDB" id="A0A3T0VFF7"/>
<keyword evidence="1" id="KW-0812">Transmembrane</keyword>
<reference evidence="2" key="1">
    <citation type="submission" date="2018-10" db="EMBL/GenBank/DDBJ databases">
        <title>Novel pTROUS1 plasmid carring metallo-beta-lactamase IMP-63 from Pseudomonas aeruginosa.</title>
        <authorList>
            <person name="Bour M."/>
            <person name="Liapis E."/>
            <person name="Plesiat P."/>
        </authorList>
    </citation>
    <scope>NUCLEOTIDE SEQUENCE</scope>
    <source>
        <strain evidence="2">163940</strain>
        <plasmid evidence="2">pTROUS1</plasmid>
    </source>
</reference>
<dbReference type="RefSeq" id="WP_172693829.1">
    <property type="nucleotide sequence ID" value="NZ_JAIXJD010000060.1"/>
</dbReference>